<accession>A0A6M4C8L6</accession>
<evidence type="ECO:0000256" key="4">
    <source>
        <dbReference type="ARBA" id="ARBA00023163"/>
    </source>
</evidence>
<evidence type="ECO:0000256" key="3">
    <source>
        <dbReference type="ARBA" id="ARBA00023125"/>
    </source>
</evidence>
<dbReference type="InterPro" id="IPR036638">
    <property type="entry name" value="HLH_DNA-bd_sf"/>
</dbReference>
<feature type="region of interest" description="Disordered" evidence="7">
    <location>
        <begin position="1"/>
        <end position="42"/>
    </location>
</feature>
<dbReference type="PANTHER" id="PTHR47075">
    <property type="entry name" value="TRANSCRIPTION FACTOR BHLH47"/>
    <property type="match status" value="1"/>
</dbReference>
<dbReference type="SUPFAM" id="SSF47459">
    <property type="entry name" value="HLH, helix-loop-helix DNA-binding domain"/>
    <property type="match status" value="1"/>
</dbReference>
<dbReference type="GO" id="GO:0046983">
    <property type="term" value="F:protein dimerization activity"/>
    <property type="evidence" value="ECO:0007669"/>
    <property type="project" value="InterPro"/>
</dbReference>
<feature type="coiled-coil region" evidence="6">
    <location>
        <begin position="77"/>
        <end position="132"/>
    </location>
</feature>
<dbReference type="InterPro" id="IPR057075">
    <property type="entry name" value="bHLH_IRO3"/>
</dbReference>
<dbReference type="AlphaFoldDB" id="A0A6M4C8L6"/>
<organism evidence="9">
    <name type="scientific">Gardenia jasminoides</name>
    <name type="common">Cape jasmine</name>
    <name type="synonym">Gardenia augusta</name>
    <dbReference type="NCBI Taxonomy" id="114476"/>
    <lineage>
        <taxon>Eukaryota</taxon>
        <taxon>Viridiplantae</taxon>
        <taxon>Streptophyta</taxon>
        <taxon>Embryophyta</taxon>
        <taxon>Tracheophyta</taxon>
        <taxon>Spermatophyta</taxon>
        <taxon>Magnoliopsida</taxon>
        <taxon>eudicotyledons</taxon>
        <taxon>Gunneridae</taxon>
        <taxon>Pentapetalae</taxon>
        <taxon>asterids</taxon>
        <taxon>lamiids</taxon>
        <taxon>Gentianales</taxon>
        <taxon>Rubiaceae</taxon>
        <taxon>Ixoroideae</taxon>
        <taxon>Gardenieae complex</taxon>
        <taxon>Gardenieae - Pavetteae clade</taxon>
        <taxon>Gardenieae</taxon>
        <taxon>Gardenia</taxon>
    </lineage>
</organism>
<evidence type="ECO:0000313" key="9">
    <source>
        <dbReference type="EMBL" id="QJQ51188.1"/>
    </source>
</evidence>
<evidence type="ECO:0000256" key="6">
    <source>
        <dbReference type="SAM" id="Coils"/>
    </source>
</evidence>
<dbReference type="EMBL" id="MN385875">
    <property type="protein sequence ID" value="QJQ51188.1"/>
    <property type="molecule type" value="mRNA"/>
</dbReference>
<dbReference type="GO" id="GO:0003677">
    <property type="term" value="F:DNA binding"/>
    <property type="evidence" value="ECO:0007669"/>
    <property type="project" value="UniProtKB-KW"/>
</dbReference>
<reference evidence="9" key="1">
    <citation type="submission" date="2019-08" db="EMBL/GenBank/DDBJ databases">
        <authorList>
            <person name="Tain Y."/>
            <person name="Wang H."/>
            <person name="Xu Z."/>
        </authorList>
    </citation>
    <scope>NUCLEOTIDE SEQUENCE</scope>
</reference>
<keyword evidence="6" id="KW-0175">Coiled coil</keyword>
<comment type="subcellular location">
    <subcellularLocation>
        <location evidence="1">Nucleus</location>
    </subcellularLocation>
</comment>
<evidence type="ECO:0000256" key="2">
    <source>
        <dbReference type="ARBA" id="ARBA00023015"/>
    </source>
</evidence>
<evidence type="ECO:0000259" key="8">
    <source>
        <dbReference type="PROSITE" id="PS50888"/>
    </source>
</evidence>
<dbReference type="PROSITE" id="PS50888">
    <property type="entry name" value="BHLH"/>
    <property type="match status" value="1"/>
</dbReference>
<dbReference type="InterPro" id="IPR011598">
    <property type="entry name" value="bHLH_dom"/>
</dbReference>
<keyword evidence="3" id="KW-0238">DNA-binding</keyword>
<feature type="domain" description="BHLH" evidence="8">
    <location>
        <begin position="30"/>
        <end position="80"/>
    </location>
</feature>
<evidence type="ECO:0000256" key="7">
    <source>
        <dbReference type="SAM" id="MobiDB-lite"/>
    </source>
</evidence>
<dbReference type="GO" id="GO:0005634">
    <property type="term" value="C:nucleus"/>
    <property type="evidence" value="ECO:0007669"/>
    <property type="project" value="UniProtKB-SubCell"/>
</dbReference>
<protein>
    <submittedName>
        <fullName evidence="9">BHLH transcription factor bHLH4.4</fullName>
    </submittedName>
</protein>
<keyword evidence="2" id="KW-0805">Transcription regulation</keyword>
<name>A0A6M4C8L6_GARJA</name>
<keyword evidence="5" id="KW-0539">Nucleus</keyword>
<dbReference type="Gene3D" id="4.10.280.10">
    <property type="entry name" value="Helix-loop-helix DNA-binding domain"/>
    <property type="match status" value="1"/>
</dbReference>
<dbReference type="SMART" id="SM00353">
    <property type="entry name" value="HLH"/>
    <property type="match status" value="1"/>
</dbReference>
<feature type="region of interest" description="Disordered" evidence="7">
    <location>
        <begin position="186"/>
        <end position="239"/>
    </location>
</feature>
<evidence type="ECO:0000256" key="1">
    <source>
        <dbReference type="ARBA" id="ARBA00004123"/>
    </source>
</evidence>
<dbReference type="Pfam" id="PF23177">
    <property type="entry name" value="bHLH_IRO3"/>
    <property type="match status" value="1"/>
</dbReference>
<proteinExistence type="evidence at transcript level"/>
<feature type="compositionally biased region" description="Basic residues" evidence="7">
    <location>
        <begin position="16"/>
        <end position="42"/>
    </location>
</feature>
<reference evidence="9" key="2">
    <citation type="journal article" date="2020" name="Biomed. Res. Int.">
        <title>Genome-Wide Characterization and Analysis of bHLH Transcription Factors Related to Crocin Biosynthesis in Gardenia jasminoides Ellis (Rubiaceae).</title>
        <authorList>
            <person name="Tian Y."/>
            <person name="Pu X."/>
            <person name="Yu H."/>
            <person name="Ji A."/>
            <person name="Gao R."/>
            <person name="Hu Y."/>
            <person name="Xu Z."/>
            <person name="Wang H."/>
        </authorList>
    </citation>
    <scope>NUCLEOTIDE SEQUENCE</scope>
</reference>
<keyword evidence="4" id="KW-0804">Transcription</keyword>
<evidence type="ECO:0000256" key="5">
    <source>
        <dbReference type="ARBA" id="ARBA00023242"/>
    </source>
</evidence>
<dbReference type="PANTHER" id="PTHR47075:SF9">
    <property type="entry name" value="TRANSCRIPTION FACTOR BHLH47"/>
    <property type="match status" value="1"/>
</dbReference>
<sequence>MASETAIPDGDEGNAVHRRSSSKKKQGKVPKRIHKAEREKKKRDHMNVLFVDLRKAIEPNRLSTGKASIMNDTIRLLKGLVAQVDSLKKDNATLLSESHYVTVEKNELVEENSALESQVEKLQSEIMERTQAQSSMNLNFWPSQSPIAASELQEDSLRLPSTDHQLQSPSIVAPIFVVPLHHDSQIYHKGPQNDTAEDSPCNASLSNVKKPRPRYPSASDSWPSHLLDGQCNGREITQQ</sequence>